<proteinExistence type="predicted"/>
<gene>
    <name evidence="1" type="ORF">KSP39_PZI010402</name>
</gene>
<keyword evidence="2" id="KW-1185">Reference proteome</keyword>
<protein>
    <submittedName>
        <fullName evidence="1">Uncharacterized protein</fullName>
    </submittedName>
</protein>
<accession>A0AAP0G6P2</accession>
<dbReference type="AlphaFoldDB" id="A0AAP0G6P2"/>
<evidence type="ECO:0000313" key="2">
    <source>
        <dbReference type="Proteomes" id="UP001418222"/>
    </source>
</evidence>
<evidence type="ECO:0000313" key="1">
    <source>
        <dbReference type="EMBL" id="KAK8940844.1"/>
    </source>
</evidence>
<reference evidence="1 2" key="1">
    <citation type="journal article" date="2022" name="Nat. Plants">
        <title>Genomes of leafy and leafless Platanthera orchids illuminate the evolution of mycoheterotrophy.</title>
        <authorList>
            <person name="Li M.H."/>
            <person name="Liu K.W."/>
            <person name="Li Z."/>
            <person name="Lu H.C."/>
            <person name="Ye Q.L."/>
            <person name="Zhang D."/>
            <person name="Wang J.Y."/>
            <person name="Li Y.F."/>
            <person name="Zhong Z.M."/>
            <person name="Liu X."/>
            <person name="Yu X."/>
            <person name="Liu D.K."/>
            <person name="Tu X.D."/>
            <person name="Liu B."/>
            <person name="Hao Y."/>
            <person name="Liao X.Y."/>
            <person name="Jiang Y.T."/>
            <person name="Sun W.H."/>
            <person name="Chen J."/>
            <person name="Chen Y.Q."/>
            <person name="Ai Y."/>
            <person name="Zhai J.W."/>
            <person name="Wu S.S."/>
            <person name="Zhou Z."/>
            <person name="Hsiao Y.Y."/>
            <person name="Wu W.L."/>
            <person name="Chen Y.Y."/>
            <person name="Lin Y.F."/>
            <person name="Hsu J.L."/>
            <person name="Li C.Y."/>
            <person name="Wang Z.W."/>
            <person name="Zhao X."/>
            <person name="Zhong W.Y."/>
            <person name="Ma X.K."/>
            <person name="Ma L."/>
            <person name="Huang J."/>
            <person name="Chen G.Z."/>
            <person name="Huang M.Z."/>
            <person name="Huang L."/>
            <person name="Peng D.H."/>
            <person name="Luo Y.B."/>
            <person name="Zou S.Q."/>
            <person name="Chen S.P."/>
            <person name="Lan S."/>
            <person name="Tsai W.C."/>
            <person name="Van de Peer Y."/>
            <person name="Liu Z.J."/>
        </authorList>
    </citation>
    <scope>NUCLEOTIDE SEQUENCE [LARGE SCALE GENOMIC DNA]</scope>
    <source>
        <strain evidence="1">Lor287</strain>
    </source>
</reference>
<organism evidence="1 2">
    <name type="scientific">Platanthera zijinensis</name>
    <dbReference type="NCBI Taxonomy" id="2320716"/>
    <lineage>
        <taxon>Eukaryota</taxon>
        <taxon>Viridiplantae</taxon>
        <taxon>Streptophyta</taxon>
        <taxon>Embryophyta</taxon>
        <taxon>Tracheophyta</taxon>
        <taxon>Spermatophyta</taxon>
        <taxon>Magnoliopsida</taxon>
        <taxon>Liliopsida</taxon>
        <taxon>Asparagales</taxon>
        <taxon>Orchidaceae</taxon>
        <taxon>Orchidoideae</taxon>
        <taxon>Orchideae</taxon>
        <taxon>Orchidinae</taxon>
        <taxon>Platanthera</taxon>
    </lineage>
</organism>
<sequence>MPLQLTSPSRTLYLRDCSLFLQQSRSPPILPLSQVLSLTFFHHPTVANSQPIVLPAVRRIHSAFFITSVLQSYDLTATTALSSRFSATVYSLVPRSYICCARILPKAAHLVASCSKCRYQYELVSGDICSIDSEATS</sequence>
<comment type="caution">
    <text evidence="1">The sequence shown here is derived from an EMBL/GenBank/DDBJ whole genome shotgun (WGS) entry which is preliminary data.</text>
</comment>
<name>A0AAP0G6P2_9ASPA</name>
<dbReference type="EMBL" id="JBBWWQ010000008">
    <property type="protein sequence ID" value="KAK8940844.1"/>
    <property type="molecule type" value="Genomic_DNA"/>
</dbReference>
<dbReference type="Proteomes" id="UP001418222">
    <property type="component" value="Unassembled WGS sequence"/>
</dbReference>